<feature type="transmembrane region" description="Helical" evidence="6">
    <location>
        <begin position="691"/>
        <end position="715"/>
    </location>
</feature>
<dbReference type="OrthoDB" id="6051552at2759"/>
<proteinExistence type="predicted"/>
<evidence type="ECO:0000256" key="2">
    <source>
        <dbReference type="ARBA" id="ARBA00022692"/>
    </source>
</evidence>
<keyword evidence="3 6" id="KW-1133">Transmembrane helix</keyword>
<evidence type="ECO:0000313" key="9">
    <source>
        <dbReference type="RefSeq" id="XP_022326514.1"/>
    </source>
</evidence>
<dbReference type="CDD" id="cd00033">
    <property type="entry name" value="CCP"/>
    <property type="match status" value="1"/>
</dbReference>
<evidence type="ECO:0000256" key="6">
    <source>
        <dbReference type="SAM" id="Phobius"/>
    </source>
</evidence>
<dbReference type="AlphaFoldDB" id="A0A8B8DG31"/>
<dbReference type="PROSITE" id="PS50856">
    <property type="entry name" value="AMOP"/>
    <property type="match status" value="1"/>
</dbReference>
<dbReference type="Pfam" id="PF03782">
    <property type="entry name" value="AMOP"/>
    <property type="match status" value="1"/>
</dbReference>
<dbReference type="Pfam" id="PF23263">
    <property type="entry name" value="C8-3_MUC4"/>
    <property type="match status" value="1"/>
</dbReference>
<dbReference type="InterPro" id="IPR056619">
    <property type="entry name" value="C8-3_MUC4"/>
</dbReference>
<dbReference type="GeneID" id="111126288"/>
<name>A0A8B8DG31_CRAVI</name>
<accession>A0A8B8DG31</accession>
<reference evidence="9" key="1">
    <citation type="submission" date="2025-08" db="UniProtKB">
        <authorList>
            <consortium name="RefSeq"/>
        </authorList>
    </citation>
    <scope>IDENTIFICATION</scope>
    <source>
        <tissue evidence="9">Whole sample</tissue>
    </source>
</reference>
<dbReference type="InterPro" id="IPR005533">
    <property type="entry name" value="AMOP_dom"/>
</dbReference>
<dbReference type="Proteomes" id="UP000694844">
    <property type="component" value="Chromosome 3"/>
</dbReference>
<evidence type="ECO:0000256" key="5">
    <source>
        <dbReference type="ARBA" id="ARBA00023157"/>
    </source>
</evidence>
<gene>
    <name evidence="9" type="primary">LOC111126288</name>
</gene>
<dbReference type="GO" id="GO:0016020">
    <property type="term" value="C:membrane"/>
    <property type="evidence" value="ECO:0007669"/>
    <property type="project" value="UniProtKB-SubCell"/>
</dbReference>
<dbReference type="PANTHER" id="PTHR13802:SF65">
    <property type="entry name" value="NIDOGEN"/>
    <property type="match status" value="1"/>
</dbReference>
<feature type="domain" description="AMOP" evidence="7">
    <location>
        <begin position="206"/>
        <end position="355"/>
    </location>
</feature>
<dbReference type="RefSeq" id="XP_022326514.1">
    <property type="nucleotide sequence ID" value="XM_022470806.1"/>
</dbReference>
<keyword evidence="4 6" id="KW-0472">Membrane</keyword>
<sequence length="730" mass="81503">MFGGNILEVSGPCFYESDTIELLFGNIFLTYGKGECYRISDIKAKCEVPPLTARGRIAITVSLNGGISTSYIGSITVVHPTLTSRFVKLEGSGWGGTTAGELSVRWNASQLSHFPEALADILLVGYSEKTFWGFELPVVVNVPVSQEFASFDALAVSCDADCAKFEAGFIAVRVRNITHANHYRTLPSGAMPFGWLMRKHLEKVHGPQWLHEKCVKWYADEVDHMQWIEALDNCPCSLQQALLDFGRWQTDLSCNMFSRKPTCAFHKGAVHCVRSVGTIQKSGNQCCYGADGLLRYSQDTFQGSTPDRFHDWGAAPYGTAGSVPSLSHGLADVMTFFYCCIWVNYKDCDLYMDVRPTKDCKHYKPPQQAIIHGQSHIKAFDGHSATVCMEGDYILYQDSEMVVHGRFQRYNLSKTSKKSVILTAVGVKAKDETVIIKLKHGAPKQNMNEKGPLLDVIVNGEFQFYDREDNKWQDFSHFTVVNNDDLQLKQYSNFTILSKHGVGVLVSEFRGSLQLTITSFPERTKTSGGLFGSSIQGDDKISWISKWYVNVTSKQIIPYHVQRGVLETQCPEAPDNFTSEMCSGDKMCLYDLYSTGDILMAHNTLISYQRYLTSKAVFSKVNSCGLLSVPRSMKSSFNYSLGSTVSVTGCRVGTLQGQTTYKCTDSGNSQNWSPRITAVCSQDSTNEASNFTSIIAGIIVCVSVFLIIIIVFIIWQRRKRNDRYLFHVKC</sequence>
<dbReference type="PANTHER" id="PTHR13802">
    <property type="entry name" value="MUCIN 4-RELATED"/>
    <property type="match status" value="1"/>
</dbReference>
<evidence type="ECO:0000256" key="1">
    <source>
        <dbReference type="ARBA" id="ARBA00004370"/>
    </source>
</evidence>
<keyword evidence="2 6" id="KW-0812">Transmembrane</keyword>
<dbReference type="InterPro" id="IPR051495">
    <property type="entry name" value="Epithelial_Barrier/Signaling"/>
</dbReference>
<organism evidence="8 9">
    <name type="scientific">Crassostrea virginica</name>
    <name type="common">Eastern oyster</name>
    <dbReference type="NCBI Taxonomy" id="6565"/>
    <lineage>
        <taxon>Eukaryota</taxon>
        <taxon>Metazoa</taxon>
        <taxon>Spiralia</taxon>
        <taxon>Lophotrochozoa</taxon>
        <taxon>Mollusca</taxon>
        <taxon>Bivalvia</taxon>
        <taxon>Autobranchia</taxon>
        <taxon>Pteriomorphia</taxon>
        <taxon>Ostreida</taxon>
        <taxon>Ostreoidea</taxon>
        <taxon>Ostreidae</taxon>
        <taxon>Crassostrea</taxon>
    </lineage>
</organism>
<protein>
    <submittedName>
        <fullName evidence="9">Sushi domain-containing protein 2-like</fullName>
    </submittedName>
</protein>
<evidence type="ECO:0000256" key="3">
    <source>
        <dbReference type="ARBA" id="ARBA00022989"/>
    </source>
</evidence>
<evidence type="ECO:0000256" key="4">
    <source>
        <dbReference type="ARBA" id="ARBA00023136"/>
    </source>
</evidence>
<keyword evidence="5" id="KW-1015">Disulfide bond</keyword>
<comment type="subcellular location">
    <subcellularLocation>
        <location evidence="1">Membrane</location>
    </subcellularLocation>
</comment>
<dbReference type="SMART" id="SM00723">
    <property type="entry name" value="AMOP"/>
    <property type="match status" value="1"/>
</dbReference>
<evidence type="ECO:0000259" key="7">
    <source>
        <dbReference type="PROSITE" id="PS50856"/>
    </source>
</evidence>
<keyword evidence="8" id="KW-1185">Reference proteome</keyword>
<dbReference type="InterPro" id="IPR000436">
    <property type="entry name" value="Sushi_SCR_CCP_dom"/>
</dbReference>
<evidence type="ECO:0000313" key="8">
    <source>
        <dbReference type="Proteomes" id="UP000694844"/>
    </source>
</evidence>
<dbReference type="KEGG" id="cvn:111126288"/>